<reference evidence="1" key="1">
    <citation type="submission" date="2022-10" db="EMBL/GenBank/DDBJ databases">
        <title>Genome Sequence of Xylaria curta.</title>
        <authorList>
            <person name="Buettner E."/>
        </authorList>
    </citation>
    <scope>NUCLEOTIDE SEQUENCE</scope>
    <source>
        <strain evidence="1">Babe10</strain>
    </source>
</reference>
<name>A0ACC1PND0_9PEZI</name>
<dbReference type="Proteomes" id="UP001143856">
    <property type="component" value="Unassembled WGS sequence"/>
</dbReference>
<evidence type="ECO:0000313" key="2">
    <source>
        <dbReference type="Proteomes" id="UP001143856"/>
    </source>
</evidence>
<dbReference type="EMBL" id="JAPDGR010000064">
    <property type="protein sequence ID" value="KAJ2997233.1"/>
    <property type="molecule type" value="Genomic_DNA"/>
</dbReference>
<evidence type="ECO:0000313" key="1">
    <source>
        <dbReference type="EMBL" id="KAJ2997233.1"/>
    </source>
</evidence>
<comment type="caution">
    <text evidence="1">The sequence shown here is derived from an EMBL/GenBank/DDBJ whole genome shotgun (WGS) entry which is preliminary data.</text>
</comment>
<keyword evidence="2" id="KW-1185">Reference proteome</keyword>
<gene>
    <name evidence="1" type="ORF">NUW58_g706</name>
</gene>
<organism evidence="1 2">
    <name type="scientific">Xylaria curta</name>
    <dbReference type="NCBI Taxonomy" id="42375"/>
    <lineage>
        <taxon>Eukaryota</taxon>
        <taxon>Fungi</taxon>
        <taxon>Dikarya</taxon>
        <taxon>Ascomycota</taxon>
        <taxon>Pezizomycotina</taxon>
        <taxon>Sordariomycetes</taxon>
        <taxon>Xylariomycetidae</taxon>
        <taxon>Xylariales</taxon>
        <taxon>Xylariaceae</taxon>
        <taxon>Xylaria</taxon>
    </lineage>
</organism>
<sequence length="714" mass="80511">MMSALDWYGTQILNALESPAYGLLQLLIEVTCPYDDYDLAAEVAPVQIIILGNIIKLCYEGTGRQAGLFVSEALSRLARECTVTLVATLNAPKRSKPKSFSMSFADSLQTGLLKVTVYGLFSEKTAVTNILDSGNLFLQRPDDTGYDKRVRYFNPMYLLRPGAEMPRVVGHAAAEGSEQTAGSVNEISQELERNLALKIFDEANGLNNNAFLDLKQSPRLVSKLKEHIRPTDIRSFLYHGPDRQDLANGIQEFDVVLTTYDTIRSDWKVHGPLYRFTWARVILDEAHKIRNPSSDIFNAACQIQADYRWCLTGTPIQNSLDDFGSLLAFIGVPPFFTRDQFRFWVSSPVQSNITHSFKTLRKLVRATCLRRTKAAPNLSAALELTRKTERAQVVELSPEEREIYEFFKRRSFLLIPKDSDIKSKTGSKANIRVRKRNGVGTRKTGLQAAPRKNTGNIIVLISILRMICNHGEALLPKIALEAWRNRDTVPISWSILQSASSSKRKCCICDQEITFSEGQAEGDVIYLSCHEHVACEACIAWANKPVKRYVSDIIPQKPEGRGTLTIDLCSVIFSQWTGLSSVRIDGQSTLQHRRNALDKFNSDGDCVVMLATIGAVSEGIDLSVASETHLVEPHWNPMAEAQAVDRVHRIGQTKDVNITRYYAKESVEEYVRWVQARKLRLISQSLHSELASDMKEKEELVEEERWQELLRYLK</sequence>
<accession>A0ACC1PND0</accession>
<protein>
    <submittedName>
        <fullName evidence="1">Uncharacterized protein</fullName>
    </submittedName>
</protein>
<proteinExistence type="predicted"/>